<dbReference type="PANTHER" id="PTHR43283:SF7">
    <property type="entry name" value="BETA-LACTAMASE-RELATED DOMAIN-CONTAINING PROTEIN"/>
    <property type="match status" value="1"/>
</dbReference>
<dbReference type="InterPro" id="IPR001466">
    <property type="entry name" value="Beta-lactam-related"/>
</dbReference>
<keyword evidence="4" id="KW-1185">Reference proteome</keyword>
<evidence type="ECO:0000256" key="1">
    <source>
        <dbReference type="SAM" id="SignalP"/>
    </source>
</evidence>
<comment type="caution">
    <text evidence="3">The sequence shown here is derived from an EMBL/GenBank/DDBJ whole genome shotgun (WGS) entry which is preliminary data.</text>
</comment>
<dbReference type="SUPFAM" id="SSF56601">
    <property type="entry name" value="beta-lactamase/transpeptidase-like"/>
    <property type="match status" value="1"/>
</dbReference>
<keyword evidence="1" id="KW-0732">Signal</keyword>
<dbReference type="InterPro" id="IPR050789">
    <property type="entry name" value="Diverse_Enzym_Activities"/>
</dbReference>
<dbReference type="InterPro" id="IPR012338">
    <property type="entry name" value="Beta-lactam/transpept-like"/>
</dbReference>
<name>A0A7Y0L9M8_9GAMM</name>
<dbReference type="EMBL" id="JABBXH010000001">
    <property type="protein sequence ID" value="NMP30401.1"/>
    <property type="molecule type" value="Genomic_DNA"/>
</dbReference>
<dbReference type="AlphaFoldDB" id="A0A7Y0L9M8"/>
<dbReference type="PANTHER" id="PTHR43283">
    <property type="entry name" value="BETA-LACTAMASE-RELATED"/>
    <property type="match status" value="1"/>
</dbReference>
<sequence>MTTRSFQKIIAFALAILMYSCGSGGDGNTVCACSPAPELYSYQMPETRNDGWDVAHLSDVSLPVTPFENIVNEIRLGRYVNINSVVVAKGGKLVFEEYFNGFSVSTRHQLQSASKSIGSILAGLAIEHGYISDLAQPIEQYFPNYTRVDWSGEKSQITIEHLLTMSAGFDCYEGTHEAASCDGGELNTADNWALYTLQAELAFTPGSQFRYFTGIPIILHQIIARETDMPIDEFGEQFLFSPLGINNYTWSHSPAGEALALDMPPRAMAKIGQLFLNEGQWQGQQVLSAEWIRKSIAPRFQIENNFHYGYLWYQKIFLVNNQEYLGYMALGDGEQKIIFLPELDAVVTFTTSNYSFKSGSVFHQTDEIFEQYILSALTSN</sequence>
<accession>A0A7Y0L9M8</accession>
<feature type="signal peptide" evidence="1">
    <location>
        <begin position="1"/>
        <end position="25"/>
    </location>
</feature>
<evidence type="ECO:0000313" key="3">
    <source>
        <dbReference type="EMBL" id="NMP30401.1"/>
    </source>
</evidence>
<gene>
    <name evidence="3" type="ORF">HII17_02400</name>
</gene>
<dbReference type="RefSeq" id="WP_169073714.1">
    <property type="nucleotide sequence ID" value="NZ_JABBXH010000001.1"/>
</dbReference>
<evidence type="ECO:0000259" key="2">
    <source>
        <dbReference type="Pfam" id="PF00144"/>
    </source>
</evidence>
<proteinExistence type="predicted"/>
<organism evidence="3 4">
    <name type="scientific">Thalassotalea algicola</name>
    <dbReference type="NCBI Taxonomy" id="2716224"/>
    <lineage>
        <taxon>Bacteria</taxon>
        <taxon>Pseudomonadati</taxon>
        <taxon>Pseudomonadota</taxon>
        <taxon>Gammaproteobacteria</taxon>
        <taxon>Alteromonadales</taxon>
        <taxon>Colwelliaceae</taxon>
        <taxon>Thalassotalea</taxon>
    </lineage>
</organism>
<dbReference type="Gene3D" id="3.40.710.10">
    <property type="entry name" value="DD-peptidase/beta-lactamase superfamily"/>
    <property type="match status" value="1"/>
</dbReference>
<evidence type="ECO:0000313" key="4">
    <source>
        <dbReference type="Proteomes" id="UP000568664"/>
    </source>
</evidence>
<feature type="chain" id="PRO_5031253424" evidence="1">
    <location>
        <begin position="26"/>
        <end position="380"/>
    </location>
</feature>
<feature type="domain" description="Beta-lactamase-related" evidence="2">
    <location>
        <begin position="84"/>
        <end position="351"/>
    </location>
</feature>
<keyword evidence="3" id="KW-0378">Hydrolase</keyword>
<protein>
    <submittedName>
        <fullName evidence="3">Serine hydrolase</fullName>
    </submittedName>
</protein>
<dbReference type="Pfam" id="PF00144">
    <property type="entry name" value="Beta-lactamase"/>
    <property type="match status" value="1"/>
</dbReference>
<dbReference type="Proteomes" id="UP000568664">
    <property type="component" value="Unassembled WGS sequence"/>
</dbReference>
<dbReference type="PROSITE" id="PS51257">
    <property type="entry name" value="PROKAR_LIPOPROTEIN"/>
    <property type="match status" value="1"/>
</dbReference>
<reference evidence="3 4" key="1">
    <citation type="submission" date="2020-04" db="EMBL/GenBank/DDBJ databases">
        <title>Thalassotalea sp. M1531, isolated from the surface of marine red alga.</title>
        <authorList>
            <person name="Pang L."/>
            <person name="Lu D.-C."/>
        </authorList>
    </citation>
    <scope>NUCLEOTIDE SEQUENCE [LARGE SCALE GENOMIC DNA]</scope>
    <source>
        <strain evidence="3 4">M1531</strain>
    </source>
</reference>
<dbReference type="GO" id="GO:0016787">
    <property type="term" value="F:hydrolase activity"/>
    <property type="evidence" value="ECO:0007669"/>
    <property type="project" value="UniProtKB-KW"/>
</dbReference>